<organism evidence="2 3">
    <name type="scientific">Candidatus Magasanikbacteria bacterium RIFOXYC2_FULL_42_28</name>
    <dbReference type="NCBI Taxonomy" id="1798704"/>
    <lineage>
        <taxon>Bacteria</taxon>
        <taxon>Candidatus Magasanikiibacteriota</taxon>
    </lineage>
</organism>
<dbReference type="AlphaFoldDB" id="A0A1F6NUE6"/>
<dbReference type="InterPro" id="IPR002934">
    <property type="entry name" value="Polymerase_NTP_transf_dom"/>
</dbReference>
<dbReference type="Pfam" id="PF01909">
    <property type="entry name" value="NTP_transf_2"/>
    <property type="match status" value="1"/>
</dbReference>
<protein>
    <recommendedName>
        <fullName evidence="1">Polymerase nucleotidyl transferase domain-containing protein</fullName>
    </recommendedName>
</protein>
<dbReference type="Proteomes" id="UP000177907">
    <property type="component" value="Unassembled WGS sequence"/>
</dbReference>
<dbReference type="PANTHER" id="PTHR43449:SF3">
    <property type="entry name" value="POLYMERASE NUCLEOTIDYL TRANSFERASE DOMAIN-CONTAINING PROTEIN"/>
    <property type="match status" value="1"/>
</dbReference>
<dbReference type="EMBL" id="MFQZ01000010">
    <property type="protein sequence ID" value="OGH87552.1"/>
    <property type="molecule type" value="Genomic_DNA"/>
</dbReference>
<dbReference type="SUPFAM" id="SSF81301">
    <property type="entry name" value="Nucleotidyltransferase"/>
    <property type="match status" value="1"/>
</dbReference>
<sequence length="114" mass="13226">MVIKTERKKLSSARVRVLARKLKKNLLQEGMPVRELFLFGSYATGRPHLDSDIDVAVIVPSGMTVREQKKAQQITWLTKQTNVKFEPHIFSERDFNNRWLSLPAEIKKHGVKIR</sequence>
<accession>A0A1F6NUE6</accession>
<comment type="caution">
    <text evidence="2">The sequence shown here is derived from an EMBL/GenBank/DDBJ whole genome shotgun (WGS) entry which is preliminary data.</text>
</comment>
<name>A0A1F6NUE6_9BACT</name>
<reference evidence="2 3" key="1">
    <citation type="journal article" date="2016" name="Nat. Commun.">
        <title>Thousands of microbial genomes shed light on interconnected biogeochemical processes in an aquifer system.</title>
        <authorList>
            <person name="Anantharaman K."/>
            <person name="Brown C.T."/>
            <person name="Hug L.A."/>
            <person name="Sharon I."/>
            <person name="Castelle C.J."/>
            <person name="Probst A.J."/>
            <person name="Thomas B.C."/>
            <person name="Singh A."/>
            <person name="Wilkins M.J."/>
            <person name="Karaoz U."/>
            <person name="Brodie E.L."/>
            <person name="Williams K.H."/>
            <person name="Hubbard S.S."/>
            <person name="Banfield J.F."/>
        </authorList>
    </citation>
    <scope>NUCLEOTIDE SEQUENCE [LARGE SCALE GENOMIC DNA]</scope>
</reference>
<dbReference type="GO" id="GO:0016779">
    <property type="term" value="F:nucleotidyltransferase activity"/>
    <property type="evidence" value="ECO:0007669"/>
    <property type="project" value="InterPro"/>
</dbReference>
<evidence type="ECO:0000313" key="2">
    <source>
        <dbReference type="EMBL" id="OGH87552.1"/>
    </source>
</evidence>
<dbReference type="Gene3D" id="3.30.460.10">
    <property type="entry name" value="Beta Polymerase, domain 2"/>
    <property type="match status" value="1"/>
</dbReference>
<dbReference type="CDD" id="cd05403">
    <property type="entry name" value="NT_KNTase_like"/>
    <property type="match status" value="1"/>
</dbReference>
<dbReference type="InterPro" id="IPR043519">
    <property type="entry name" value="NT_sf"/>
</dbReference>
<proteinExistence type="predicted"/>
<feature type="domain" description="Polymerase nucleotidyl transferase" evidence="1">
    <location>
        <begin position="20"/>
        <end position="89"/>
    </location>
</feature>
<dbReference type="STRING" id="1798704.A3J93_03440"/>
<evidence type="ECO:0000259" key="1">
    <source>
        <dbReference type="Pfam" id="PF01909"/>
    </source>
</evidence>
<gene>
    <name evidence="2" type="ORF">A3J93_03440</name>
</gene>
<dbReference type="PANTHER" id="PTHR43449">
    <property type="entry name" value="NUCLEOTIDYLTRANSFERASE"/>
    <property type="match status" value="1"/>
</dbReference>
<evidence type="ECO:0000313" key="3">
    <source>
        <dbReference type="Proteomes" id="UP000177907"/>
    </source>
</evidence>